<dbReference type="RefSeq" id="WP_135113841.1">
    <property type="nucleotide sequence ID" value="NZ_JADGLL010000008.1"/>
</dbReference>
<name>A0A4Y9FW17_9MICO</name>
<dbReference type="OrthoDB" id="5177627at2"/>
<evidence type="ECO:0000313" key="4">
    <source>
        <dbReference type="Proteomes" id="UP000298358"/>
    </source>
</evidence>
<accession>A0A4Y9FW17</accession>
<dbReference type="InterPro" id="IPR003615">
    <property type="entry name" value="HNH_nuc"/>
</dbReference>
<evidence type="ECO:0000313" key="3">
    <source>
        <dbReference type="EMBL" id="TFU33519.1"/>
    </source>
</evidence>
<feature type="domain" description="HNH nuclease" evidence="2">
    <location>
        <begin position="359"/>
        <end position="412"/>
    </location>
</feature>
<protein>
    <submittedName>
        <fullName evidence="3">HNH endonuclease</fullName>
    </submittedName>
</protein>
<dbReference type="GO" id="GO:0004519">
    <property type="term" value="F:endonuclease activity"/>
    <property type="evidence" value="ECO:0007669"/>
    <property type="project" value="UniProtKB-KW"/>
</dbReference>
<dbReference type="AlphaFoldDB" id="A0A4Y9FW17"/>
<dbReference type="CDD" id="cd00085">
    <property type="entry name" value="HNHc"/>
    <property type="match status" value="1"/>
</dbReference>
<keyword evidence="3" id="KW-0378">Hydrolase</keyword>
<dbReference type="Proteomes" id="UP000298358">
    <property type="component" value="Unassembled WGS sequence"/>
</dbReference>
<sequence length="458" mass="49705">MDFLTELRGRVDAVTSFARLDAEAASALRDDDVVGVLQAAAELVRAGQTLQALVAGVAAARSRREDGHDGLAQSRGHRNTVEMVQELSGGSKADAARQVRLGQVLLEGLPGPAAPDAEAEVPVATWHEPLDRALLDGTITAPQSDAILRGLGVPPEDGAEVWRVACEQLLREVPHRTVEELRLAAQCVRDELDPEGAEERFLARFERRAFRMWTDADGVPRASLVCDDEGGAFLRAVIDAAMRPRRGGPRFVDSAERERAAALVDDPRSNDQLAYDVMMDVLRAGAVADAEKVFGTRQPGVRVVVMKDAPVGHTEDGGHPLPAPAIEQAICTTGVREVTVDSCGNPLDVGREQRQFTPKQRIALAVRDGGCMWPGCATVASYCEAHHIDEWGAHGGRTDVGRGVLLCRFHHMNLHHRRHRITRTGAGAFMLHPPDGPPVELRSNSPRRRMWNPPPRAA</sequence>
<organism evidence="3 4">
    <name type="scientific">Microbacterium paludicola</name>
    <dbReference type="NCBI Taxonomy" id="300019"/>
    <lineage>
        <taxon>Bacteria</taxon>
        <taxon>Bacillati</taxon>
        <taxon>Actinomycetota</taxon>
        <taxon>Actinomycetes</taxon>
        <taxon>Micrococcales</taxon>
        <taxon>Microbacteriaceae</taxon>
        <taxon>Microbacterium</taxon>
    </lineage>
</organism>
<gene>
    <name evidence="3" type="ORF">E4U02_05590</name>
</gene>
<evidence type="ECO:0000256" key="1">
    <source>
        <dbReference type="SAM" id="MobiDB-lite"/>
    </source>
</evidence>
<dbReference type="SMART" id="SM00507">
    <property type="entry name" value="HNHc"/>
    <property type="match status" value="1"/>
</dbReference>
<keyword evidence="3" id="KW-0255">Endonuclease</keyword>
<keyword evidence="3" id="KW-0540">Nuclease</keyword>
<keyword evidence="4" id="KW-1185">Reference proteome</keyword>
<dbReference type="EMBL" id="SPQB01000008">
    <property type="protein sequence ID" value="TFU33519.1"/>
    <property type="molecule type" value="Genomic_DNA"/>
</dbReference>
<proteinExistence type="predicted"/>
<evidence type="ECO:0000259" key="2">
    <source>
        <dbReference type="SMART" id="SM00507"/>
    </source>
</evidence>
<dbReference type="Pfam" id="PF02720">
    <property type="entry name" value="DUF222"/>
    <property type="match status" value="1"/>
</dbReference>
<comment type="caution">
    <text evidence="3">The sequence shown here is derived from an EMBL/GenBank/DDBJ whole genome shotgun (WGS) entry which is preliminary data.</text>
</comment>
<reference evidence="3 4" key="1">
    <citation type="submission" date="2019-03" db="EMBL/GenBank/DDBJ databases">
        <title>Diversity of the mouse oral microbiome.</title>
        <authorList>
            <person name="Joseph S."/>
            <person name="Aduse-Opoku J."/>
            <person name="Curtis M."/>
            <person name="Wade W."/>
            <person name="Hashim A."/>
        </authorList>
    </citation>
    <scope>NUCLEOTIDE SEQUENCE [LARGE SCALE GENOMIC DNA]</scope>
    <source>
        <strain evidence="3 4">P1012</strain>
    </source>
</reference>
<dbReference type="InterPro" id="IPR003870">
    <property type="entry name" value="DUF222"/>
</dbReference>
<feature type="region of interest" description="Disordered" evidence="1">
    <location>
        <begin position="428"/>
        <end position="458"/>
    </location>
</feature>